<evidence type="ECO:0000256" key="2">
    <source>
        <dbReference type="ARBA" id="ARBA00023315"/>
    </source>
</evidence>
<dbReference type="AlphaFoldDB" id="A0AAW0D709"/>
<evidence type="ECO:0000256" key="1">
    <source>
        <dbReference type="ARBA" id="ARBA00022679"/>
    </source>
</evidence>
<organism evidence="4 5">
    <name type="scientific">Paramarasmius palmivorus</name>
    <dbReference type="NCBI Taxonomy" id="297713"/>
    <lineage>
        <taxon>Eukaryota</taxon>
        <taxon>Fungi</taxon>
        <taxon>Dikarya</taxon>
        <taxon>Basidiomycota</taxon>
        <taxon>Agaricomycotina</taxon>
        <taxon>Agaricomycetes</taxon>
        <taxon>Agaricomycetidae</taxon>
        <taxon>Agaricales</taxon>
        <taxon>Marasmiineae</taxon>
        <taxon>Marasmiaceae</taxon>
        <taxon>Paramarasmius</taxon>
    </lineage>
</organism>
<dbReference type="PANTHER" id="PTHR10545:SF29">
    <property type="entry name" value="GH14572P-RELATED"/>
    <property type="match status" value="1"/>
</dbReference>
<dbReference type="CDD" id="cd04301">
    <property type="entry name" value="NAT_SF"/>
    <property type="match status" value="1"/>
</dbReference>
<feature type="domain" description="N-acetyltransferase" evidence="3">
    <location>
        <begin position="6"/>
        <end position="221"/>
    </location>
</feature>
<dbReference type="Pfam" id="PF00583">
    <property type="entry name" value="Acetyltransf_1"/>
    <property type="match status" value="1"/>
</dbReference>
<protein>
    <submittedName>
        <fullName evidence="4">Peroxygenase 1</fullName>
    </submittedName>
</protein>
<evidence type="ECO:0000259" key="3">
    <source>
        <dbReference type="PROSITE" id="PS51186"/>
    </source>
</evidence>
<keyword evidence="5" id="KW-1185">Reference proteome</keyword>
<keyword evidence="2" id="KW-0012">Acyltransferase</keyword>
<dbReference type="InterPro" id="IPR016181">
    <property type="entry name" value="Acyl_CoA_acyltransferase"/>
</dbReference>
<keyword evidence="1" id="KW-0808">Transferase</keyword>
<gene>
    <name evidence="4" type="primary">ats1</name>
    <name evidence="4" type="ORF">VNI00_006581</name>
</gene>
<dbReference type="InterPro" id="IPR051016">
    <property type="entry name" value="Diverse_Substrate_AcTransf"/>
</dbReference>
<dbReference type="InterPro" id="IPR000182">
    <property type="entry name" value="GNAT_dom"/>
</dbReference>
<proteinExistence type="predicted"/>
<dbReference type="SUPFAM" id="SSF55729">
    <property type="entry name" value="Acyl-CoA N-acyltransferases (Nat)"/>
    <property type="match status" value="1"/>
</dbReference>
<sequence>MSSSSFHIRAATPQDVGAILQLIIDLATYEKAADSVKATPELVSAYPAMPRVVAFLTLRKNLFETPFAHALLAFAGTVDNPGKAVGLALYFFNYSTWTGRPGLYLEDLYVSPECRNLGIGKALFGELGKVAKEKLSLLLKAEDLFFGFRKPYYLVTTFPCTDWPIELRSVGLVCLKWNQPSIDFYEKKLGATPMSEWMGMRLEEEGIDKLSSFVLEAAPPNASA</sequence>
<name>A0AAW0D709_9AGAR</name>
<evidence type="ECO:0000313" key="5">
    <source>
        <dbReference type="Proteomes" id="UP001383192"/>
    </source>
</evidence>
<comment type="caution">
    <text evidence="4">The sequence shown here is derived from an EMBL/GenBank/DDBJ whole genome shotgun (WGS) entry which is preliminary data.</text>
</comment>
<dbReference type="Gene3D" id="3.40.630.30">
    <property type="match status" value="1"/>
</dbReference>
<reference evidence="4 5" key="1">
    <citation type="submission" date="2024-01" db="EMBL/GenBank/DDBJ databases">
        <title>A draft genome for a cacao thread blight-causing isolate of Paramarasmius palmivorus.</title>
        <authorList>
            <person name="Baruah I.K."/>
            <person name="Bukari Y."/>
            <person name="Amoako-Attah I."/>
            <person name="Meinhardt L.W."/>
            <person name="Bailey B.A."/>
            <person name="Cohen S.P."/>
        </authorList>
    </citation>
    <scope>NUCLEOTIDE SEQUENCE [LARGE SCALE GENOMIC DNA]</scope>
    <source>
        <strain evidence="4 5">GH-12</strain>
    </source>
</reference>
<dbReference type="GO" id="GO:0008080">
    <property type="term" value="F:N-acetyltransferase activity"/>
    <property type="evidence" value="ECO:0007669"/>
    <property type="project" value="TreeGrafter"/>
</dbReference>
<dbReference type="PANTHER" id="PTHR10545">
    <property type="entry name" value="DIAMINE N-ACETYLTRANSFERASE"/>
    <property type="match status" value="1"/>
</dbReference>
<dbReference type="Proteomes" id="UP001383192">
    <property type="component" value="Unassembled WGS sequence"/>
</dbReference>
<dbReference type="EMBL" id="JAYKXP010000020">
    <property type="protein sequence ID" value="KAK7047350.1"/>
    <property type="molecule type" value="Genomic_DNA"/>
</dbReference>
<dbReference type="PROSITE" id="PS51186">
    <property type="entry name" value="GNAT"/>
    <property type="match status" value="1"/>
</dbReference>
<evidence type="ECO:0000313" key="4">
    <source>
        <dbReference type="EMBL" id="KAK7047350.1"/>
    </source>
</evidence>
<accession>A0AAW0D709</accession>